<evidence type="ECO:0000256" key="1">
    <source>
        <dbReference type="SAM" id="MobiDB-lite"/>
    </source>
</evidence>
<sequence>MFRFETTRGLYQDASEPWSHDEGDTSLSKLPHLINDRIFDSRRQIALGLHTQRFSMVSNLEPSDPETEPLTPNHCCHSFLLPRLRSIQREGIVIVKKIRTRDFDESLRFRPP</sequence>
<gene>
    <name evidence="2" type="ORF">AVEN_239950_1</name>
</gene>
<reference evidence="2 3" key="1">
    <citation type="journal article" date="2019" name="Sci. Rep.">
        <title>Orb-weaving spider Araneus ventricosus genome elucidates the spidroin gene catalogue.</title>
        <authorList>
            <person name="Kono N."/>
            <person name="Nakamura H."/>
            <person name="Ohtoshi R."/>
            <person name="Moran D.A.P."/>
            <person name="Shinohara A."/>
            <person name="Yoshida Y."/>
            <person name="Fujiwara M."/>
            <person name="Mori M."/>
            <person name="Tomita M."/>
            <person name="Arakawa K."/>
        </authorList>
    </citation>
    <scope>NUCLEOTIDE SEQUENCE [LARGE SCALE GENOMIC DNA]</scope>
</reference>
<dbReference type="Proteomes" id="UP000499080">
    <property type="component" value="Unassembled WGS sequence"/>
</dbReference>
<evidence type="ECO:0000313" key="3">
    <source>
        <dbReference type="Proteomes" id="UP000499080"/>
    </source>
</evidence>
<feature type="region of interest" description="Disordered" evidence="1">
    <location>
        <begin position="1"/>
        <end position="24"/>
    </location>
</feature>
<protein>
    <submittedName>
        <fullName evidence="2">Uncharacterized protein</fullName>
    </submittedName>
</protein>
<dbReference type="AlphaFoldDB" id="A0A4Y1ZPJ2"/>
<dbReference type="EMBL" id="BGPR01076591">
    <property type="protein sequence ID" value="GBL61694.1"/>
    <property type="molecule type" value="Genomic_DNA"/>
</dbReference>
<comment type="caution">
    <text evidence="2">The sequence shown here is derived from an EMBL/GenBank/DDBJ whole genome shotgun (WGS) entry which is preliminary data.</text>
</comment>
<keyword evidence="3" id="KW-1185">Reference proteome</keyword>
<organism evidence="2 3">
    <name type="scientific">Araneus ventricosus</name>
    <name type="common">Orbweaver spider</name>
    <name type="synonym">Epeira ventricosa</name>
    <dbReference type="NCBI Taxonomy" id="182803"/>
    <lineage>
        <taxon>Eukaryota</taxon>
        <taxon>Metazoa</taxon>
        <taxon>Ecdysozoa</taxon>
        <taxon>Arthropoda</taxon>
        <taxon>Chelicerata</taxon>
        <taxon>Arachnida</taxon>
        <taxon>Araneae</taxon>
        <taxon>Araneomorphae</taxon>
        <taxon>Entelegynae</taxon>
        <taxon>Araneoidea</taxon>
        <taxon>Araneidae</taxon>
        <taxon>Araneus</taxon>
    </lineage>
</organism>
<name>A0A4Y1ZPJ2_ARAVE</name>
<evidence type="ECO:0000313" key="2">
    <source>
        <dbReference type="EMBL" id="GBL61694.1"/>
    </source>
</evidence>
<proteinExistence type="predicted"/>
<accession>A0A4Y1ZPJ2</accession>